<accession>A0A101LVJ9</accession>
<protein>
    <submittedName>
        <fullName evidence="1">Uncharacterized protein</fullName>
    </submittedName>
</protein>
<evidence type="ECO:0000313" key="1">
    <source>
        <dbReference type="EMBL" id="KUM46159.1"/>
    </source>
</evidence>
<organism evidence="1">
    <name type="scientific">Picea glauca</name>
    <name type="common">White spruce</name>
    <name type="synonym">Pinus glauca</name>
    <dbReference type="NCBI Taxonomy" id="3330"/>
    <lineage>
        <taxon>Eukaryota</taxon>
        <taxon>Viridiplantae</taxon>
        <taxon>Streptophyta</taxon>
        <taxon>Embryophyta</taxon>
        <taxon>Tracheophyta</taxon>
        <taxon>Spermatophyta</taxon>
        <taxon>Pinopsida</taxon>
        <taxon>Pinidae</taxon>
        <taxon>Conifers I</taxon>
        <taxon>Pinales</taxon>
        <taxon>Pinaceae</taxon>
        <taxon>Picea</taxon>
    </lineage>
</organism>
<keyword evidence="1" id="KW-0496">Mitochondrion</keyword>
<comment type="caution">
    <text evidence="1">The sequence shown here is derived from an EMBL/GenBank/DDBJ whole genome shotgun (WGS) entry which is preliminary data.</text>
</comment>
<name>A0A101LVJ9_PICGL</name>
<proteinExistence type="predicted"/>
<sequence>MMDRGREQAVVPKPNHDGVFVPSPLMMDGQPVVSPPPPGFHFEPNRTLISVFAMRQKAVSFLN</sequence>
<reference evidence="1" key="1">
    <citation type="journal article" date="2015" name="Genome Biol. Evol.">
        <title>Organellar Genomes of White Spruce (Picea glauca): Assembly and Annotation.</title>
        <authorList>
            <person name="Jackman S.D."/>
            <person name="Warren R.L."/>
            <person name="Gibb E.A."/>
            <person name="Vandervalk B.P."/>
            <person name="Mohamadi H."/>
            <person name="Chu J."/>
            <person name="Raymond A."/>
            <person name="Pleasance S."/>
            <person name="Coope R."/>
            <person name="Wildung M.R."/>
            <person name="Ritland C.E."/>
            <person name="Bousquet J."/>
            <person name="Jones S.J."/>
            <person name="Bohlmann J."/>
            <person name="Birol I."/>
        </authorList>
    </citation>
    <scope>NUCLEOTIDE SEQUENCE [LARGE SCALE GENOMIC DNA]</scope>
    <source>
        <tissue evidence="1">Flushing bud</tissue>
    </source>
</reference>
<gene>
    <name evidence="1" type="ORF">ABT39_MTgene1965</name>
</gene>
<dbReference type="EMBL" id="LKAM01000013">
    <property type="protein sequence ID" value="KUM46159.1"/>
    <property type="molecule type" value="Genomic_DNA"/>
</dbReference>
<dbReference type="AlphaFoldDB" id="A0A101LVJ9"/>
<geneLocation type="mitochondrion" evidence="1"/>